<evidence type="ECO:0000256" key="4">
    <source>
        <dbReference type="ARBA" id="ARBA00023242"/>
    </source>
</evidence>
<dbReference type="InterPro" id="IPR009057">
    <property type="entry name" value="Homeodomain-like_sf"/>
</dbReference>
<evidence type="ECO:0000256" key="2">
    <source>
        <dbReference type="ARBA" id="ARBA00023125"/>
    </source>
</evidence>
<dbReference type="GO" id="GO:0005634">
    <property type="term" value="C:nucleus"/>
    <property type="evidence" value="ECO:0007669"/>
    <property type="project" value="UniProtKB-SubCell"/>
</dbReference>
<feature type="compositionally biased region" description="Acidic residues" evidence="7">
    <location>
        <begin position="279"/>
        <end position="288"/>
    </location>
</feature>
<dbReference type="GO" id="GO:0000978">
    <property type="term" value="F:RNA polymerase II cis-regulatory region sequence-specific DNA binding"/>
    <property type="evidence" value="ECO:0007669"/>
    <property type="project" value="TreeGrafter"/>
</dbReference>
<evidence type="ECO:0000256" key="5">
    <source>
        <dbReference type="PROSITE-ProRule" id="PRU00108"/>
    </source>
</evidence>
<dbReference type="Pfam" id="PF00046">
    <property type="entry name" value="Homeodomain"/>
    <property type="match status" value="2"/>
</dbReference>
<dbReference type="SMART" id="SM00389">
    <property type="entry name" value="HOX"/>
    <property type="match status" value="2"/>
</dbReference>
<dbReference type="InterPro" id="IPR050460">
    <property type="entry name" value="Distal-less_Homeobox_TF"/>
</dbReference>
<keyword evidence="4 5" id="KW-0539">Nucleus</keyword>
<dbReference type="InterPro" id="IPR001356">
    <property type="entry name" value="HD"/>
</dbReference>
<feature type="domain" description="Homeobox" evidence="8">
    <location>
        <begin position="359"/>
        <end position="419"/>
    </location>
</feature>
<feature type="compositionally biased region" description="Basic and acidic residues" evidence="7">
    <location>
        <begin position="190"/>
        <end position="208"/>
    </location>
</feature>
<evidence type="ECO:0000256" key="1">
    <source>
        <dbReference type="ARBA" id="ARBA00004123"/>
    </source>
</evidence>
<dbReference type="STRING" id="31234.E3MUP8"/>
<keyword evidence="3 5" id="KW-0371">Homeobox</keyword>
<sequence length="479" mass="56131">MIRQMTVPVEILNVKIDVSLKCRTCGSVIRKLTVEKEVARCNKCQSQLKVCLETCKMKVNVIHSQNYFEVELSSQTITQFVKNLVKSQGRSRYEWMNINYWPTWRNKKVDMVLRLSETKWSCIGINELEEDIKPVPSPQMQEANGWISGRSEDIDFENREVKVEEVEEPDGGPRQMEENVDIQGEEQAEGLEKRHENGGSMRVDEDVVRSNQRRRGGENERPVSPKIEDVDFEEEVEQQRIPEDFDDGGLRGYDDMDYADFEAEEGEERERNLGSGDVNGDDGMDMDFDSGRDNRDEEELSNDNREKYEESDSEQESEGYDEDEEEEDDSDEEPEQKRTKRRSVVSSKALKTGPKNVQSKNNGTRVVFSVNQKTKLNDELRRKVYPSKEQYDSIAKKTSLTVEQVTRWFKHKRYLMKKRGIIEKPRNRFDDRQIAAMNRAFERNRHPNKKQRKPVLAETGLTDDQVRRWFRTQRDRLAK</sequence>
<dbReference type="CDD" id="cd00086">
    <property type="entry name" value="homeodomain"/>
    <property type="match status" value="2"/>
</dbReference>
<accession>E3MUP8</accession>
<dbReference type="GO" id="GO:0000981">
    <property type="term" value="F:DNA-binding transcription factor activity, RNA polymerase II-specific"/>
    <property type="evidence" value="ECO:0007669"/>
    <property type="project" value="TreeGrafter"/>
</dbReference>
<protein>
    <recommendedName>
        <fullName evidence="8">Homeobox domain-containing protein</fullName>
    </recommendedName>
</protein>
<dbReference type="SUPFAM" id="SSF46689">
    <property type="entry name" value="Homeodomain-like"/>
    <property type="match status" value="2"/>
</dbReference>
<feature type="compositionally biased region" description="Basic and acidic residues" evidence="7">
    <location>
        <begin position="237"/>
        <end position="254"/>
    </location>
</feature>
<dbReference type="PROSITE" id="PS50071">
    <property type="entry name" value="HOMEOBOX_2"/>
    <property type="match status" value="2"/>
</dbReference>
<proteinExistence type="predicted"/>
<dbReference type="OrthoDB" id="6159439at2759"/>
<comment type="subcellular location">
    <subcellularLocation>
        <location evidence="1 5 6">Nucleus</location>
    </subcellularLocation>
</comment>
<gene>
    <name evidence="9" type="ORF">CRE_21392</name>
</gene>
<organism evidence="10">
    <name type="scientific">Caenorhabditis remanei</name>
    <name type="common">Caenorhabditis vulgaris</name>
    <dbReference type="NCBI Taxonomy" id="31234"/>
    <lineage>
        <taxon>Eukaryota</taxon>
        <taxon>Metazoa</taxon>
        <taxon>Ecdysozoa</taxon>
        <taxon>Nematoda</taxon>
        <taxon>Chromadorea</taxon>
        <taxon>Rhabditida</taxon>
        <taxon>Rhabditina</taxon>
        <taxon>Rhabditomorpha</taxon>
        <taxon>Rhabditoidea</taxon>
        <taxon>Rhabditidae</taxon>
        <taxon>Peloderinae</taxon>
        <taxon>Caenorhabditis</taxon>
    </lineage>
</organism>
<feature type="region of interest" description="Disordered" evidence="7">
    <location>
        <begin position="188"/>
        <end position="366"/>
    </location>
</feature>
<evidence type="ECO:0000259" key="8">
    <source>
        <dbReference type="PROSITE" id="PS50071"/>
    </source>
</evidence>
<name>E3MUP8_CAERE</name>
<evidence type="ECO:0000313" key="9">
    <source>
        <dbReference type="EMBL" id="EFP09870.1"/>
    </source>
</evidence>
<dbReference type="Gene3D" id="1.10.10.60">
    <property type="entry name" value="Homeodomain-like"/>
    <property type="match status" value="2"/>
</dbReference>
<keyword evidence="10" id="KW-1185">Reference proteome</keyword>
<feature type="DNA-binding region" description="Homeobox" evidence="5">
    <location>
        <begin position="361"/>
        <end position="420"/>
    </location>
</feature>
<evidence type="ECO:0000256" key="6">
    <source>
        <dbReference type="RuleBase" id="RU000682"/>
    </source>
</evidence>
<evidence type="ECO:0000313" key="10">
    <source>
        <dbReference type="Proteomes" id="UP000008281"/>
    </source>
</evidence>
<feature type="compositionally biased region" description="Polar residues" evidence="7">
    <location>
        <begin position="355"/>
        <end position="366"/>
    </location>
</feature>
<dbReference type="EMBL" id="DS268480">
    <property type="protein sequence ID" value="EFP09870.1"/>
    <property type="molecule type" value="Genomic_DNA"/>
</dbReference>
<reference evidence="9" key="1">
    <citation type="submission" date="2007-07" db="EMBL/GenBank/DDBJ databases">
        <title>PCAP assembly of the Caenorhabditis remanei genome.</title>
        <authorList>
            <consortium name="The Caenorhabditis remanei Sequencing Consortium"/>
            <person name="Wilson R.K."/>
        </authorList>
    </citation>
    <scope>NUCLEOTIDE SEQUENCE [LARGE SCALE GENOMIC DNA]</scope>
    <source>
        <strain evidence="9">PB4641</strain>
    </source>
</reference>
<feature type="compositionally biased region" description="Basic and acidic residues" evidence="7">
    <location>
        <begin position="215"/>
        <end position="229"/>
    </location>
</feature>
<dbReference type="PANTHER" id="PTHR24327:SF41">
    <property type="entry name" value="BRAIN-SPECIFIC HOMEOBOX PROTEIN"/>
    <property type="match status" value="1"/>
</dbReference>
<dbReference type="InParanoid" id="E3MUP8"/>
<evidence type="ECO:0000256" key="7">
    <source>
        <dbReference type="SAM" id="MobiDB-lite"/>
    </source>
</evidence>
<keyword evidence="2 5" id="KW-0238">DNA-binding</keyword>
<feature type="compositionally biased region" description="Acidic residues" evidence="7">
    <location>
        <begin position="255"/>
        <end position="267"/>
    </location>
</feature>
<feature type="compositionally biased region" description="Acidic residues" evidence="7">
    <location>
        <begin position="311"/>
        <end position="334"/>
    </location>
</feature>
<feature type="domain" description="Homeobox" evidence="8">
    <location>
        <begin position="420"/>
        <end position="479"/>
    </location>
</feature>
<dbReference type="HOGENOM" id="CLU_605876_0_0_1"/>
<dbReference type="AlphaFoldDB" id="E3MUP8"/>
<evidence type="ECO:0000256" key="3">
    <source>
        <dbReference type="ARBA" id="ARBA00023155"/>
    </source>
</evidence>
<dbReference type="PANTHER" id="PTHR24327">
    <property type="entry name" value="HOMEOBOX PROTEIN"/>
    <property type="match status" value="1"/>
</dbReference>
<dbReference type="Proteomes" id="UP000008281">
    <property type="component" value="Unassembled WGS sequence"/>
</dbReference>